<keyword evidence="9 14" id="KW-0234">DNA repair</keyword>
<dbReference type="Pfam" id="PF05192">
    <property type="entry name" value="MutS_III"/>
    <property type="match status" value="1"/>
</dbReference>
<dbReference type="InterPro" id="IPR016151">
    <property type="entry name" value="DNA_mismatch_repair_MutS_N"/>
</dbReference>
<dbReference type="FunFam" id="3.30.420.110:FF:000002">
    <property type="entry name" value="DNA mismatch repair protein"/>
    <property type="match status" value="1"/>
</dbReference>
<dbReference type="AlphaFoldDB" id="A0AAD4KQ64"/>
<evidence type="ECO:0000256" key="8">
    <source>
        <dbReference type="ARBA" id="ARBA00023125"/>
    </source>
</evidence>
<proteinExistence type="inferred from homology"/>
<dbReference type="SMART" id="SM00533">
    <property type="entry name" value="MUTSd"/>
    <property type="match status" value="1"/>
</dbReference>
<organism evidence="17 18">
    <name type="scientific">Talaromyces proteolyticus</name>
    <dbReference type="NCBI Taxonomy" id="1131652"/>
    <lineage>
        <taxon>Eukaryota</taxon>
        <taxon>Fungi</taxon>
        <taxon>Dikarya</taxon>
        <taxon>Ascomycota</taxon>
        <taxon>Pezizomycotina</taxon>
        <taxon>Eurotiomycetes</taxon>
        <taxon>Eurotiomycetidae</taxon>
        <taxon>Eurotiales</taxon>
        <taxon>Trichocomaceae</taxon>
        <taxon>Talaromyces</taxon>
        <taxon>Talaromyces sect. Bacilispori</taxon>
    </lineage>
</organism>
<evidence type="ECO:0000256" key="1">
    <source>
        <dbReference type="ARBA" id="ARBA00004123"/>
    </source>
</evidence>
<dbReference type="InterPro" id="IPR011184">
    <property type="entry name" value="DNA_mismatch_repair_Msh2"/>
</dbReference>
<evidence type="ECO:0000256" key="12">
    <source>
        <dbReference type="ARBA" id="ARBA00025902"/>
    </source>
</evidence>
<dbReference type="InterPro" id="IPR007696">
    <property type="entry name" value="DNA_mismatch_repair_MutS_core"/>
</dbReference>
<dbReference type="PANTHER" id="PTHR11361">
    <property type="entry name" value="DNA MISMATCH REPAIR PROTEIN MUTS FAMILY MEMBER"/>
    <property type="match status" value="1"/>
</dbReference>
<dbReference type="PANTHER" id="PTHR11361:SF35">
    <property type="entry name" value="DNA MISMATCH REPAIR PROTEIN MSH2"/>
    <property type="match status" value="1"/>
</dbReference>
<dbReference type="Gene3D" id="3.40.1170.10">
    <property type="entry name" value="DNA repair protein MutS, domain I"/>
    <property type="match status" value="1"/>
</dbReference>
<keyword evidence="8 14" id="KW-0238">DNA-binding</keyword>
<keyword evidence="7" id="KW-0067">ATP-binding</keyword>
<dbReference type="GO" id="GO:0032301">
    <property type="term" value="C:MutSalpha complex"/>
    <property type="evidence" value="ECO:0007669"/>
    <property type="project" value="TreeGrafter"/>
</dbReference>
<keyword evidence="5 14" id="KW-0547">Nucleotide-binding</keyword>
<dbReference type="GO" id="GO:0006298">
    <property type="term" value="P:mismatch repair"/>
    <property type="evidence" value="ECO:0007669"/>
    <property type="project" value="InterPro"/>
</dbReference>
<evidence type="ECO:0000259" key="16">
    <source>
        <dbReference type="PROSITE" id="PS00486"/>
    </source>
</evidence>
<dbReference type="InterPro" id="IPR036187">
    <property type="entry name" value="DNA_mismatch_repair_MutS_sf"/>
</dbReference>
<dbReference type="InterPro" id="IPR007695">
    <property type="entry name" value="DNA_mismatch_repair_MutS-lik_N"/>
</dbReference>
<dbReference type="Pfam" id="PF00488">
    <property type="entry name" value="MutS_V"/>
    <property type="match status" value="1"/>
</dbReference>
<comment type="subunit">
    <text evidence="12">Heterodimer consisting of MSH2-MSH3 (MutS beta). Forms a ternary complex with MutL alpha (MLH1-PMS1).</text>
</comment>
<comment type="function">
    <text evidence="11">Component of the post-replicative DNA mismatch repair system (MMR). Heterodimerizes with MSH2 to form MutS beta, which binds to DNA mismatches thereby initiating DNA repair. MSH3 provides substrate-binding and substrate specificity to the complex. When bound, the MutS beta heterodimer bends the DNA helix and shields approximately 20 base pairs. Acts mainly to repair insertion-deletion loops (IDLs) from 2 to 13 nucleotides in size, but can also repair base-base and single insertion-deletion mismatches that occur during replication. After mismatch binding, forms a ternary complex with the MutL alpha heterodimer, which is thought to be responsible for directing the downstream MMR events, including strand discrimination, excision, and resynthesis. ATP binding and hydrolysis play a pivotal role in mismatch repair functions.</text>
</comment>
<evidence type="ECO:0000256" key="3">
    <source>
        <dbReference type="ARBA" id="ARBA00019000"/>
    </source>
</evidence>
<keyword evidence="10" id="KW-0539">Nucleus</keyword>
<dbReference type="Gene3D" id="1.10.1420.10">
    <property type="match status" value="2"/>
</dbReference>
<feature type="compositionally biased region" description="Low complexity" evidence="15">
    <location>
        <begin position="866"/>
        <end position="879"/>
    </location>
</feature>
<protein>
    <recommendedName>
        <fullName evidence="3">DNA mismatch repair protein MSH3</fullName>
    </recommendedName>
    <alternativeName>
        <fullName evidence="4">DNA mismatch repair protein msh3</fullName>
    </alternativeName>
</protein>
<dbReference type="InterPro" id="IPR036678">
    <property type="entry name" value="MutS_con_dom_sf"/>
</dbReference>
<dbReference type="InterPro" id="IPR027417">
    <property type="entry name" value="P-loop_NTPase"/>
</dbReference>
<dbReference type="FunFam" id="3.40.50.300:FF:000523">
    <property type="entry name" value="DNA mismatch repair protein"/>
    <property type="match status" value="1"/>
</dbReference>
<dbReference type="FunFam" id="1.10.1420.10:FF:000015">
    <property type="entry name" value="DNA mismatch repair protein Msh2"/>
    <property type="match status" value="1"/>
</dbReference>
<dbReference type="Gene3D" id="3.30.420.110">
    <property type="entry name" value="MutS, connector domain"/>
    <property type="match status" value="1"/>
</dbReference>
<comment type="subunit">
    <text evidence="13">Heterodimer of msh2 and msh6.</text>
</comment>
<dbReference type="CDD" id="cd03285">
    <property type="entry name" value="ABC_MSH2_euk"/>
    <property type="match status" value="1"/>
</dbReference>
<gene>
    <name evidence="17" type="ORF">BGW36DRAFT_461102</name>
</gene>
<dbReference type="Proteomes" id="UP001201262">
    <property type="component" value="Unassembled WGS sequence"/>
</dbReference>
<evidence type="ECO:0000256" key="5">
    <source>
        <dbReference type="ARBA" id="ARBA00022741"/>
    </source>
</evidence>
<dbReference type="FunFam" id="3.40.1170.10:FF:000003">
    <property type="entry name" value="DNA mismatch repair protein"/>
    <property type="match status" value="1"/>
</dbReference>
<dbReference type="Pfam" id="PF05190">
    <property type="entry name" value="MutS_IV"/>
    <property type="match status" value="1"/>
</dbReference>
<dbReference type="InterPro" id="IPR045076">
    <property type="entry name" value="MutS"/>
</dbReference>
<feature type="region of interest" description="Disordered" evidence="15">
    <location>
        <begin position="862"/>
        <end position="888"/>
    </location>
</feature>
<comment type="subcellular location">
    <subcellularLocation>
        <location evidence="1">Nucleus</location>
    </subcellularLocation>
</comment>
<dbReference type="FunFam" id="1.10.1420.10:FF:000017">
    <property type="entry name" value="DNA mismatch repair protein Msh2"/>
    <property type="match status" value="1"/>
</dbReference>
<dbReference type="GO" id="GO:0005524">
    <property type="term" value="F:ATP binding"/>
    <property type="evidence" value="ECO:0007669"/>
    <property type="project" value="UniProtKB-KW"/>
</dbReference>
<dbReference type="EMBL" id="JAJTJA010000006">
    <property type="protein sequence ID" value="KAH8697054.1"/>
    <property type="molecule type" value="Genomic_DNA"/>
</dbReference>
<dbReference type="GO" id="GO:0140664">
    <property type="term" value="F:ATP-dependent DNA damage sensor activity"/>
    <property type="evidence" value="ECO:0007669"/>
    <property type="project" value="InterPro"/>
</dbReference>
<feature type="domain" description="DNA mismatch repair proteins mutS family" evidence="16">
    <location>
        <begin position="742"/>
        <end position="758"/>
    </location>
</feature>
<dbReference type="InterPro" id="IPR007860">
    <property type="entry name" value="DNA_mmatch_repair_MutS_con_dom"/>
</dbReference>
<evidence type="ECO:0000256" key="13">
    <source>
        <dbReference type="ARBA" id="ARBA00064337"/>
    </source>
</evidence>
<dbReference type="SMART" id="SM00534">
    <property type="entry name" value="MUTSac"/>
    <property type="match status" value="1"/>
</dbReference>
<dbReference type="Gene3D" id="3.40.50.300">
    <property type="entry name" value="P-loop containing nucleotide triphosphate hydrolases"/>
    <property type="match status" value="1"/>
</dbReference>
<evidence type="ECO:0000256" key="9">
    <source>
        <dbReference type="ARBA" id="ARBA00023204"/>
    </source>
</evidence>
<evidence type="ECO:0000313" key="17">
    <source>
        <dbReference type="EMBL" id="KAH8697054.1"/>
    </source>
</evidence>
<dbReference type="SUPFAM" id="SSF52540">
    <property type="entry name" value="P-loop containing nucleoside triphosphate hydrolases"/>
    <property type="match status" value="1"/>
</dbReference>
<evidence type="ECO:0000256" key="14">
    <source>
        <dbReference type="RuleBase" id="RU003756"/>
    </source>
</evidence>
<comment type="similarity">
    <text evidence="2 14">Belongs to the DNA mismatch repair MutS family.</text>
</comment>
<dbReference type="InterPro" id="IPR007861">
    <property type="entry name" value="DNA_mismatch_repair_MutS_clamp"/>
</dbReference>
<dbReference type="Pfam" id="PF01624">
    <property type="entry name" value="MutS_I"/>
    <property type="match status" value="1"/>
</dbReference>
<evidence type="ECO:0000256" key="6">
    <source>
        <dbReference type="ARBA" id="ARBA00022763"/>
    </source>
</evidence>
<evidence type="ECO:0000256" key="2">
    <source>
        <dbReference type="ARBA" id="ARBA00006271"/>
    </source>
</evidence>
<dbReference type="Pfam" id="PF05188">
    <property type="entry name" value="MutS_II"/>
    <property type="match status" value="1"/>
</dbReference>
<accession>A0AAD4KQ64</accession>
<evidence type="ECO:0000256" key="7">
    <source>
        <dbReference type="ARBA" id="ARBA00022840"/>
    </source>
</evidence>
<evidence type="ECO:0000256" key="15">
    <source>
        <dbReference type="SAM" id="MobiDB-lite"/>
    </source>
</evidence>
<dbReference type="InterPro" id="IPR032642">
    <property type="entry name" value="Msh2_ATP-bd"/>
</dbReference>
<reference evidence="17" key="1">
    <citation type="submission" date="2021-12" db="EMBL/GenBank/DDBJ databases">
        <title>Convergent genome expansion in fungi linked to evolution of root-endophyte symbiosis.</title>
        <authorList>
            <consortium name="DOE Joint Genome Institute"/>
            <person name="Ke Y.-H."/>
            <person name="Bonito G."/>
            <person name="Liao H.-L."/>
            <person name="Looney B."/>
            <person name="Rojas-Flechas A."/>
            <person name="Nash J."/>
            <person name="Hameed K."/>
            <person name="Schadt C."/>
            <person name="Martin F."/>
            <person name="Crous P.W."/>
            <person name="Miettinen O."/>
            <person name="Magnuson J.K."/>
            <person name="Labbe J."/>
            <person name="Jacobson D."/>
            <person name="Doktycz M.J."/>
            <person name="Veneault-Fourrey C."/>
            <person name="Kuo A."/>
            <person name="Mondo S."/>
            <person name="Calhoun S."/>
            <person name="Riley R."/>
            <person name="Ohm R."/>
            <person name="LaButti K."/>
            <person name="Andreopoulos B."/>
            <person name="Pangilinan J."/>
            <person name="Nolan M."/>
            <person name="Tritt A."/>
            <person name="Clum A."/>
            <person name="Lipzen A."/>
            <person name="Daum C."/>
            <person name="Barry K."/>
            <person name="Grigoriev I.V."/>
            <person name="Vilgalys R."/>
        </authorList>
    </citation>
    <scope>NUCLEOTIDE SEQUENCE</scope>
    <source>
        <strain evidence="17">PMI_201</strain>
    </source>
</reference>
<evidence type="ECO:0000256" key="11">
    <source>
        <dbReference type="ARBA" id="ARBA00025373"/>
    </source>
</evidence>
<dbReference type="GO" id="GO:0006312">
    <property type="term" value="P:mitotic recombination"/>
    <property type="evidence" value="ECO:0007669"/>
    <property type="project" value="TreeGrafter"/>
</dbReference>
<dbReference type="SUPFAM" id="SSF48334">
    <property type="entry name" value="DNA repair protein MutS, domain III"/>
    <property type="match status" value="1"/>
</dbReference>
<evidence type="ECO:0000256" key="4">
    <source>
        <dbReference type="ARBA" id="ARBA00022151"/>
    </source>
</evidence>
<name>A0AAD4KQ64_9EURO</name>
<dbReference type="PIRSF" id="PIRSF005813">
    <property type="entry name" value="MSH2"/>
    <property type="match status" value="1"/>
</dbReference>
<dbReference type="GeneID" id="70252407"/>
<evidence type="ECO:0000256" key="10">
    <source>
        <dbReference type="ARBA" id="ARBA00023242"/>
    </source>
</evidence>
<evidence type="ECO:0000313" key="18">
    <source>
        <dbReference type="Proteomes" id="UP001201262"/>
    </source>
</evidence>
<comment type="caution">
    <text evidence="17">The sequence shown here is derived from an EMBL/GenBank/DDBJ whole genome shotgun (WGS) entry which is preliminary data.</text>
</comment>
<dbReference type="InterPro" id="IPR000432">
    <property type="entry name" value="DNA_mismatch_repair_MutS_C"/>
</dbReference>
<dbReference type="PROSITE" id="PS00486">
    <property type="entry name" value="DNA_MISMATCH_REPAIR_2"/>
    <property type="match status" value="1"/>
</dbReference>
<dbReference type="GO" id="GO:0030983">
    <property type="term" value="F:mismatched DNA binding"/>
    <property type="evidence" value="ECO:0007669"/>
    <property type="project" value="InterPro"/>
</dbReference>
<sequence>MSSRPELKVDDEVGFIRFFRSLPTKDTDNESNPSTIRVFDRGDWYTAHGTDAEFIARTVYKTTSVLRTLGRSDAGGLPSVTLSVTVFRNFLREALFRLNKRIEIWVSAESGRGQWRLGKQASPGNLQDVEEELGGGGGAAMDSAPIILAVKVSARSSEAKNVGVCFADASVRELGVSEFLDNDVYSNFESLVIQLGVKECVVQLDTAKKDAELAKLRAIADTCGIAITERPAADFGTRDIEQDLVRLLRDERSAATLPQTELKLAMGAAASLIKYLGVMSDSTNFGQYQLYQHDLSQYMKLDAAALRALNLMPGPRDGAKNMSLYGLLNHCKTPVGSRLLAQWLKQPLMDLTEIEKRQQLVEAFVNDTELRQTMQEEHLRAIPDLYRLAKRFQRNQANLEDVVRVYQVAIRLPGFVRSFENVMDEQYQTPLDAQYTSKLRSFSDSLAKLEEMVETTVDLDALDNHEFIIKPEFDESLRVIRKKLDKIRYDMDVEHRRVARDLNQDMEKKLFLENHRVHGWCFRLTRNEAGCIRNKREYQECSTQKNGVYFTTRTMQELRREHDQLSSNYNRTQSGLVHEVVNVAASYCPILEQLAGVLSHLDVVISFAHVSVHAPTAYVRPQMHPRGTGNTVLKEARHPCMEMQDDISFITNDVSLVRDESSFLIITGPNMGGKSTYIRQIGVIALMAQIGCFVPCTEAELTIFDCILARVGASDSQLKGVSTFMAEMLETSNILKSATSESLIIIDELGRGTSTYDGFGLAWAISEHIITEIGCFGLFATHFHELTALADRYPKSAKNLHVVAFISDDKEQKESKKKKREVTLLYRVEPGVCDQSFGIHVAELVRFPEKVVNMARQKAEELEDFTSTTTTSDPKTSATTGGGLDGYTQEEVEEGSNLLKSMLLKWKAEVEGPGKEGITPEEKRRIMRDLVAADEKLQANKVFQGIKSL</sequence>
<keyword evidence="6 14" id="KW-0227">DNA damage</keyword>
<dbReference type="RefSeq" id="XP_046071755.1">
    <property type="nucleotide sequence ID" value="XM_046222120.1"/>
</dbReference>
<keyword evidence="18" id="KW-1185">Reference proteome</keyword>